<name>T1JEW4_STRMM</name>
<feature type="binding site" evidence="6">
    <location>
        <position position="598"/>
    </location>
    <ligand>
        <name>substrate</name>
    </ligand>
</feature>
<feature type="binding site" evidence="6">
    <location>
        <position position="518"/>
    </location>
    <ligand>
        <name>substrate</name>
    </ligand>
</feature>
<feature type="domain" description="Tyrosine-protein phosphatase" evidence="8">
    <location>
        <begin position="382"/>
        <end position="613"/>
    </location>
</feature>
<evidence type="ECO:0000256" key="1">
    <source>
        <dbReference type="ARBA" id="ARBA00013064"/>
    </source>
</evidence>
<feature type="transmembrane region" description="Helical" evidence="7">
    <location>
        <begin position="213"/>
        <end position="238"/>
    </location>
</feature>
<dbReference type="eggNOG" id="KOG0789">
    <property type="taxonomic scope" value="Eukaryota"/>
</dbReference>
<evidence type="ECO:0000259" key="8">
    <source>
        <dbReference type="PROSITE" id="PS50055"/>
    </source>
</evidence>
<sequence>MAAAIWTSNFRLGKIIPVLFILATLPHQFCSGLIAPVTKKSGDEVALKPLNHPGNKYDLDDMIDQVKIDTGHSKIHKVDLVSDEYKFVIRLEIPSGTLDPEMISKTRKMVAAKLDVAEENVRISHVDITDSSIEMYVVYTALDSLQRMQGVNVLIPASQVLPHLTPKELESYNRNIPIKSISGKIETKDEAARQVLADAKMWKVFQKQIWETWQLPFLIASTLIFVLVLVVVFLFLCFRQQIDKKLADEEQTKHMCVFPDVKPCIKNTDPVQPDGATVYMSEDDLKVIKTEPLRVRAKGLLERRGSNTSLTIELNPSPESSITYSSPSRESNCEEFLLSAGNRMSRKQLRGCIKDVKTLHNEFWDIPMNHPDKVEVAGSGTKNRYKTIIPNDLTRVKLPENPNDSLSTYINANYIRGYDSEENAYIAAQGPMVHTIEDFWLMVWQEKSPMIIMITKLKEKNKIKCEPYIPNVRATYGAIEVTTTKVSPREGYTVRDLFLRNGNQCHQVQHFWFTAWPDHKTPATPKQLVAMAVEVESHRCDNNGRSCGPIVIHCSAGIGRTGCFIAISIGMQQLMEENMLDVLGIVCAMRLDRGGMIQTAEQYEFVHRALIDFDRSLPEVAGD</sequence>
<dbReference type="Pfam" id="PF00102">
    <property type="entry name" value="Y_phosphatase"/>
    <property type="match status" value="1"/>
</dbReference>
<dbReference type="Gene3D" id="3.90.190.10">
    <property type="entry name" value="Protein tyrosine phosphatase superfamily"/>
    <property type="match status" value="1"/>
</dbReference>
<dbReference type="InterPro" id="IPR016130">
    <property type="entry name" value="Tyr_Pase_AS"/>
</dbReference>
<dbReference type="SMART" id="SM00404">
    <property type="entry name" value="PTPc_motif"/>
    <property type="match status" value="1"/>
</dbReference>
<dbReference type="PRINTS" id="PR00700">
    <property type="entry name" value="PRTYPHPHTASE"/>
</dbReference>
<dbReference type="GO" id="GO:0007165">
    <property type="term" value="P:signal transduction"/>
    <property type="evidence" value="ECO:0007669"/>
    <property type="project" value="TreeGrafter"/>
</dbReference>
<keyword evidence="3" id="KW-0378">Hydrolase</keyword>
<dbReference type="GO" id="GO:0004725">
    <property type="term" value="F:protein tyrosine phosphatase activity"/>
    <property type="evidence" value="ECO:0007669"/>
    <property type="project" value="UniProtKB-EC"/>
</dbReference>
<dbReference type="SMART" id="SM00194">
    <property type="entry name" value="PTPc"/>
    <property type="match status" value="1"/>
</dbReference>
<keyword evidence="7" id="KW-0472">Membrane</keyword>
<dbReference type="GO" id="GO:0005829">
    <property type="term" value="C:cytosol"/>
    <property type="evidence" value="ECO:0007669"/>
    <property type="project" value="TreeGrafter"/>
</dbReference>
<keyword evidence="4" id="KW-0904">Protein phosphatase</keyword>
<dbReference type="EC" id="3.1.3.48" evidence="1"/>
<keyword evidence="7" id="KW-0812">Transmembrane</keyword>
<dbReference type="InterPro" id="IPR003595">
    <property type="entry name" value="Tyr_Pase_cat"/>
</dbReference>
<dbReference type="SUPFAM" id="SSF52799">
    <property type="entry name" value="(Phosphotyrosine protein) phosphatases II"/>
    <property type="match status" value="1"/>
</dbReference>
<dbReference type="PRINTS" id="PR01778">
    <property type="entry name" value="KIMPTPASE"/>
</dbReference>
<evidence type="ECO:0000256" key="4">
    <source>
        <dbReference type="ARBA" id="ARBA00022912"/>
    </source>
</evidence>
<organism evidence="10 11">
    <name type="scientific">Strigamia maritima</name>
    <name type="common">European centipede</name>
    <name type="synonym">Geophilus maritimus</name>
    <dbReference type="NCBI Taxonomy" id="126957"/>
    <lineage>
        <taxon>Eukaryota</taxon>
        <taxon>Metazoa</taxon>
        <taxon>Ecdysozoa</taxon>
        <taxon>Arthropoda</taxon>
        <taxon>Myriapoda</taxon>
        <taxon>Chilopoda</taxon>
        <taxon>Pleurostigmophora</taxon>
        <taxon>Geophilomorpha</taxon>
        <taxon>Linotaeniidae</taxon>
        <taxon>Strigamia</taxon>
    </lineage>
</organism>
<feature type="active site" description="Phosphocysteine intermediate" evidence="5">
    <location>
        <position position="554"/>
    </location>
</feature>
<accession>T1JEW4</accession>
<dbReference type="EMBL" id="JH432130">
    <property type="status" value="NOT_ANNOTATED_CDS"/>
    <property type="molecule type" value="Genomic_DNA"/>
</dbReference>
<dbReference type="GO" id="GO:0030054">
    <property type="term" value="C:cell junction"/>
    <property type="evidence" value="ECO:0007669"/>
    <property type="project" value="TreeGrafter"/>
</dbReference>
<dbReference type="InterPro" id="IPR029021">
    <property type="entry name" value="Prot-tyrosine_phosphatase-like"/>
</dbReference>
<keyword evidence="7" id="KW-1133">Transmembrane helix</keyword>
<dbReference type="PANTHER" id="PTHR46198">
    <property type="entry name" value="PROTEIN-TYROSINE-PHOSPHATASE"/>
    <property type="match status" value="1"/>
</dbReference>
<dbReference type="AlphaFoldDB" id="T1JEW4"/>
<proteinExistence type="predicted"/>
<dbReference type="InterPro" id="IPR000387">
    <property type="entry name" value="Tyr_Pase_dom"/>
</dbReference>
<dbReference type="STRING" id="126957.T1JEW4"/>
<dbReference type="PANTHER" id="PTHR46198:SF4">
    <property type="entry name" value="PROTEIN-TYROSINE-PHOSPHATASE"/>
    <property type="match status" value="1"/>
</dbReference>
<reference evidence="11" key="1">
    <citation type="submission" date="2011-05" db="EMBL/GenBank/DDBJ databases">
        <authorList>
            <person name="Richards S.R."/>
            <person name="Qu J."/>
            <person name="Jiang H."/>
            <person name="Jhangiani S.N."/>
            <person name="Agravi P."/>
            <person name="Goodspeed R."/>
            <person name="Gross S."/>
            <person name="Mandapat C."/>
            <person name="Jackson L."/>
            <person name="Mathew T."/>
            <person name="Pu L."/>
            <person name="Thornton R."/>
            <person name="Saada N."/>
            <person name="Wilczek-Boney K.B."/>
            <person name="Lee S."/>
            <person name="Kovar C."/>
            <person name="Wu Y."/>
            <person name="Scherer S.E."/>
            <person name="Worley K.C."/>
            <person name="Muzny D.M."/>
            <person name="Gibbs R."/>
        </authorList>
    </citation>
    <scope>NUCLEOTIDE SEQUENCE</scope>
    <source>
        <strain evidence="11">Brora</strain>
    </source>
</reference>
<evidence type="ECO:0000313" key="11">
    <source>
        <dbReference type="Proteomes" id="UP000014500"/>
    </source>
</evidence>
<dbReference type="PROSITE" id="PS00383">
    <property type="entry name" value="TYR_PHOSPHATASE_1"/>
    <property type="match status" value="1"/>
</dbReference>
<evidence type="ECO:0000313" key="10">
    <source>
        <dbReference type="EnsemblMetazoa" id="SMAR012367-PA"/>
    </source>
</evidence>
<dbReference type="PhylomeDB" id="T1JEW4"/>
<dbReference type="FunFam" id="3.90.190.10:FF:000020">
    <property type="entry name" value="Tyrosine-protein phosphatase non-receptor type 5"/>
    <property type="match status" value="1"/>
</dbReference>
<protein>
    <recommendedName>
        <fullName evidence="1">protein-tyrosine-phosphatase</fullName>
        <ecNumber evidence="1">3.1.3.48</ecNumber>
    </recommendedName>
</protein>
<evidence type="ECO:0000259" key="9">
    <source>
        <dbReference type="PROSITE" id="PS50056"/>
    </source>
</evidence>
<dbReference type="Proteomes" id="UP000014500">
    <property type="component" value="Unassembled WGS sequence"/>
</dbReference>
<dbReference type="InterPro" id="IPR000242">
    <property type="entry name" value="PTP_cat"/>
</dbReference>
<dbReference type="PROSITE" id="PS50055">
    <property type="entry name" value="TYR_PHOSPHATASE_PTP"/>
    <property type="match status" value="1"/>
</dbReference>
<feature type="binding site" evidence="6">
    <location>
        <begin position="554"/>
        <end position="560"/>
    </location>
    <ligand>
        <name>substrate</name>
    </ligand>
</feature>
<keyword evidence="11" id="KW-1185">Reference proteome</keyword>
<evidence type="ECO:0000256" key="6">
    <source>
        <dbReference type="PIRSR" id="PIRSR608356-51"/>
    </source>
</evidence>
<evidence type="ECO:0000256" key="7">
    <source>
        <dbReference type="SAM" id="Phobius"/>
    </source>
</evidence>
<reference evidence="10" key="2">
    <citation type="submission" date="2015-02" db="UniProtKB">
        <authorList>
            <consortium name="EnsemblMetazoa"/>
        </authorList>
    </citation>
    <scope>IDENTIFICATION</scope>
</reference>
<evidence type="ECO:0000256" key="3">
    <source>
        <dbReference type="ARBA" id="ARBA00022801"/>
    </source>
</evidence>
<dbReference type="InterPro" id="IPR008356">
    <property type="entry name" value="Tyr_Pase_KIM-con"/>
</dbReference>
<dbReference type="CDD" id="cd14547">
    <property type="entry name" value="PTPc-KIM"/>
    <property type="match status" value="1"/>
</dbReference>
<evidence type="ECO:0000256" key="2">
    <source>
        <dbReference type="ARBA" id="ARBA00022553"/>
    </source>
</evidence>
<evidence type="ECO:0000256" key="5">
    <source>
        <dbReference type="PIRSR" id="PIRSR608356-50"/>
    </source>
</evidence>
<dbReference type="PROSITE" id="PS50056">
    <property type="entry name" value="TYR_PHOSPHATASE_2"/>
    <property type="match status" value="1"/>
</dbReference>
<dbReference type="GO" id="GO:0005886">
    <property type="term" value="C:plasma membrane"/>
    <property type="evidence" value="ECO:0007669"/>
    <property type="project" value="TreeGrafter"/>
</dbReference>
<feature type="domain" description="Tyrosine specific protein phosphatases" evidence="9">
    <location>
        <begin position="526"/>
        <end position="604"/>
    </location>
</feature>
<dbReference type="HOGENOM" id="CLU_001645_10_0_1"/>
<dbReference type="EnsemblMetazoa" id="SMAR012367-RA">
    <property type="protein sequence ID" value="SMAR012367-PA"/>
    <property type="gene ID" value="SMAR012367"/>
</dbReference>
<dbReference type="OMA" id="NEKCAHY"/>
<keyword evidence="2" id="KW-0597">Phosphoprotein</keyword>
<dbReference type="GO" id="GO:0019901">
    <property type="term" value="F:protein kinase binding"/>
    <property type="evidence" value="ECO:0007669"/>
    <property type="project" value="TreeGrafter"/>
</dbReference>
<dbReference type="GO" id="GO:0048666">
    <property type="term" value="P:neuron development"/>
    <property type="evidence" value="ECO:0007669"/>
    <property type="project" value="UniProtKB-ARBA"/>
</dbReference>